<dbReference type="AlphaFoldDB" id="A0A0F9D7Y3"/>
<organism evidence="1">
    <name type="scientific">marine sediment metagenome</name>
    <dbReference type="NCBI Taxonomy" id="412755"/>
    <lineage>
        <taxon>unclassified sequences</taxon>
        <taxon>metagenomes</taxon>
        <taxon>ecological metagenomes</taxon>
    </lineage>
</organism>
<dbReference type="Gene3D" id="2.60.120.560">
    <property type="entry name" value="Exo-inulinase, domain 1"/>
    <property type="match status" value="1"/>
</dbReference>
<sequence length="214" mass="24098">MKIKSKELLAVFLLGVVFYFSPTLCVGKGVGVSTPFGEILLEEDFEDGIAQGFGNEIGDWKVIDGKYTARRGIFRFSTICDLDWADYSLEADFVKAEDGGFLVRAKNDDNGIILVVRPSRNDIYWAEVSWAEGKTRGWGAARHEVRALGYKPGQDLHVKVEVIGDEFKAYVNGEIKTVFKSAEFPEPKIALYLYHQSGQYWDNVVVRNLTNKSR</sequence>
<protein>
    <recommendedName>
        <fullName evidence="2">3-keto-disaccharide hydrolase domain-containing protein</fullName>
    </recommendedName>
</protein>
<name>A0A0F9D7Y3_9ZZZZ</name>
<gene>
    <name evidence="1" type="ORF">LCGC14_2311990</name>
</gene>
<proteinExistence type="predicted"/>
<dbReference type="EMBL" id="LAZR01032834">
    <property type="protein sequence ID" value="KKL49791.1"/>
    <property type="molecule type" value="Genomic_DNA"/>
</dbReference>
<evidence type="ECO:0000313" key="1">
    <source>
        <dbReference type="EMBL" id="KKL49791.1"/>
    </source>
</evidence>
<comment type="caution">
    <text evidence="1">The sequence shown here is derived from an EMBL/GenBank/DDBJ whole genome shotgun (WGS) entry which is preliminary data.</text>
</comment>
<accession>A0A0F9D7Y3</accession>
<evidence type="ECO:0008006" key="2">
    <source>
        <dbReference type="Google" id="ProtNLM"/>
    </source>
</evidence>
<reference evidence="1" key="1">
    <citation type="journal article" date="2015" name="Nature">
        <title>Complex archaea that bridge the gap between prokaryotes and eukaryotes.</title>
        <authorList>
            <person name="Spang A."/>
            <person name="Saw J.H."/>
            <person name="Jorgensen S.L."/>
            <person name="Zaremba-Niedzwiedzka K."/>
            <person name="Martijn J."/>
            <person name="Lind A.E."/>
            <person name="van Eijk R."/>
            <person name="Schleper C."/>
            <person name="Guy L."/>
            <person name="Ettema T.J."/>
        </authorList>
    </citation>
    <scope>NUCLEOTIDE SEQUENCE</scope>
</reference>